<dbReference type="RefSeq" id="WP_119148053.1">
    <property type="nucleotide sequence ID" value="NZ_QXJM01000023.1"/>
</dbReference>
<accession>A0A398CQN7</accession>
<sequence>MTGGTGNGGRNLVTTPRSLQGSGNVQKDGGPSSGGQATEGGQSPMLDGGSQSYEDVYSTYASEARQSLNRNQLPQSMQQKVRDYFDEIQPNR</sequence>
<dbReference type="EMBL" id="QXJM01000023">
    <property type="protein sequence ID" value="RIE04853.1"/>
    <property type="molecule type" value="Genomic_DNA"/>
</dbReference>
<feature type="compositionally biased region" description="Polar residues" evidence="1">
    <location>
        <begin position="49"/>
        <end position="79"/>
    </location>
</feature>
<name>A0A398CQN7_9BACL</name>
<evidence type="ECO:0000313" key="3">
    <source>
        <dbReference type="Proteomes" id="UP000266340"/>
    </source>
</evidence>
<evidence type="ECO:0000256" key="1">
    <source>
        <dbReference type="SAM" id="MobiDB-lite"/>
    </source>
</evidence>
<feature type="compositionally biased region" description="Polar residues" evidence="1">
    <location>
        <begin position="12"/>
        <end position="25"/>
    </location>
</feature>
<evidence type="ECO:0000313" key="2">
    <source>
        <dbReference type="EMBL" id="RIE04853.1"/>
    </source>
</evidence>
<dbReference type="AlphaFoldDB" id="A0A398CQN7"/>
<dbReference type="OrthoDB" id="2380672at2"/>
<comment type="caution">
    <text evidence="2">The sequence shown here is derived from an EMBL/GenBank/DDBJ whole genome shotgun (WGS) entry which is preliminary data.</text>
</comment>
<feature type="region of interest" description="Disordered" evidence="1">
    <location>
        <begin position="1"/>
        <end position="92"/>
    </location>
</feature>
<protein>
    <submittedName>
        <fullName evidence="2">Uncharacterized protein</fullName>
    </submittedName>
</protein>
<proteinExistence type="predicted"/>
<gene>
    <name evidence="2" type="ORF">D3H35_05150</name>
</gene>
<dbReference type="Proteomes" id="UP000266340">
    <property type="component" value="Unassembled WGS sequence"/>
</dbReference>
<organism evidence="2 3">
    <name type="scientific">Cohnella faecalis</name>
    <dbReference type="NCBI Taxonomy" id="2315694"/>
    <lineage>
        <taxon>Bacteria</taxon>
        <taxon>Bacillati</taxon>
        <taxon>Bacillota</taxon>
        <taxon>Bacilli</taxon>
        <taxon>Bacillales</taxon>
        <taxon>Paenibacillaceae</taxon>
        <taxon>Cohnella</taxon>
    </lineage>
</organism>
<keyword evidence="3" id="KW-1185">Reference proteome</keyword>
<reference evidence="2 3" key="1">
    <citation type="submission" date="2018-09" db="EMBL/GenBank/DDBJ databases">
        <title>Cohnella cavernae sp. nov., isolated from a karst cave.</title>
        <authorList>
            <person name="Zhu H."/>
        </authorList>
    </citation>
    <scope>NUCLEOTIDE SEQUENCE [LARGE SCALE GENOMIC DNA]</scope>
    <source>
        <strain evidence="2 3">K2E09-144</strain>
    </source>
</reference>